<sequence length="153" mass="17990">MTCQRNMISPEERTEILDTINHWLHEQIFPYKRPSAQLCEQVITPVNAFRIITNKKKFDLYFRFGQTWVKNEEKTIVIARIGFENQRNGYGTSLLKLLTKIAKKYGYNYIAIESVNSNSRVFALNFGFEEHIHSSNYYISTDKLISKLAIRKC</sequence>
<dbReference type="Gene3D" id="3.40.630.30">
    <property type="match status" value="1"/>
</dbReference>
<evidence type="ECO:0000313" key="2">
    <source>
        <dbReference type="Proteomes" id="UP001207430"/>
    </source>
</evidence>
<organism evidence="1 2">
    <name type="scientific">Citrobacter portucalensis</name>
    <dbReference type="NCBI Taxonomy" id="1639133"/>
    <lineage>
        <taxon>Bacteria</taxon>
        <taxon>Pseudomonadati</taxon>
        <taxon>Pseudomonadota</taxon>
        <taxon>Gammaproteobacteria</taxon>
        <taxon>Enterobacterales</taxon>
        <taxon>Enterobacteriaceae</taxon>
        <taxon>Citrobacter</taxon>
        <taxon>Citrobacter freundii complex</taxon>
    </lineage>
</organism>
<dbReference type="SUPFAM" id="SSF55729">
    <property type="entry name" value="Acyl-CoA N-acyltransferases (Nat)"/>
    <property type="match status" value="1"/>
</dbReference>
<dbReference type="RefSeq" id="WP_267449644.1">
    <property type="nucleotide sequence ID" value="NZ_JANBWP010000230.1"/>
</dbReference>
<accession>A0AAW5W738</accession>
<dbReference type="EMBL" id="JANDBG010000033">
    <property type="protein sequence ID" value="MCX9004457.1"/>
    <property type="molecule type" value="Genomic_DNA"/>
</dbReference>
<dbReference type="AlphaFoldDB" id="A0AAW5W738"/>
<gene>
    <name evidence="1" type="ORF">NLN86_22830</name>
</gene>
<comment type="caution">
    <text evidence="1">The sequence shown here is derived from an EMBL/GenBank/DDBJ whole genome shotgun (WGS) entry which is preliminary data.</text>
</comment>
<evidence type="ECO:0000313" key="1">
    <source>
        <dbReference type="EMBL" id="MCX9004457.1"/>
    </source>
</evidence>
<reference evidence="1" key="1">
    <citation type="submission" date="2022-07" db="EMBL/GenBank/DDBJ databases">
        <title>Genome Sequence of Citrobacter portucalensis from Edible Snails.</title>
        <authorList>
            <person name="Okafor A.C."/>
            <person name="Ogbo F.C."/>
            <person name="Ruppitsch W."/>
            <person name="Allerberger F."/>
        </authorList>
    </citation>
    <scope>NUCLEOTIDE SEQUENCE</scope>
    <source>
        <strain evidence="1">Igbk 7</strain>
    </source>
</reference>
<protein>
    <submittedName>
        <fullName evidence="1">GNAT family N-acetyltransferase</fullName>
    </submittedName>
</protein>
<name>A0AAW5W738_9ENTR</name>
<dbReference type="Proteomes" id="UP001207430">
    <property type="component" value="Unassembled WGS sequence"/>
</dbReference>
<dbReference type="InterPro" id="IPR016181">
    <property type="entry name" value="Acyl_CoA_acyltransferase"/>
</dbReference>
<proteinExistence type="predicted"/>